<name>A0A3P8ZZ75_ESOLU</name>
<dbReference type="OrthoDB" id="8964578at2759"/>
<evidence type="ECO:0000256" key="3">
    <source>
        <dbReference type="SAM" id="SignalP"/>
    </source>
</evidence>
<protein>
    <submittedName>
        <fullName evidence="4">Uncharacterized protein</fullName>
    </submittedName>
</protein>
<keyword evidence="5" id="KW-1185">Reference proteome</keyword>
<keyword evidence="2" id="KW-1133">Transmembrane helix</keyword>
<proteinExistence type="predicted"/>
<dbReference type="PRINTS" id="PR01217">
    <property type="entry name" value="PRICHEXTENSN"/>
</dbReference>
<dbReference type="RefSeq" id="XP_010870199.2">
    <property type="nucleotide sequence ID" value="XM_010871897.4"/>
</dbReference>
<reference evidence="4" key="3">
    <citation type="submission" date="2025-08" db="UniProtKB">
        <authorList>
            <consortium name="Ensembl"/>
        </authorList>
    </citation>
    <scope>IDENTIFICATION</scope>
</reference>
<evidence type="ECO:0000256" key="1">
    <source>
        <dbReference type="SAM" id="MobiDB-lite"/>
    </source>
</evidence>
<feature type="region of interest" description="Disordered" evidence="1">
    <location>
        <begin position="61"/>
        <end position="251"/>
    </location>
</feature>
<reference evidence="4" key="4">
    <citation type="submission" date="2025-09" db="UniProtKB">
        <authorList>
            <consortium name="Ensembl"/>
        </authorList>
    </citation>
    <scope>IDENTIFICATION</scope>
</reference>
<feature type="compositionally biased region" description="Polar residues" evidence="1">
    <location>
        <begin position="242"/>
        <end position="251"/>
    </location>
</feature>
<keyword evidence="2" id="KW-0812">Transmembrane</keyword>
<feature type="transmembrane region" description="Helical" evidence="2">
    <location>
        <begin position="271"/>
        <end position="292"/>
    </location>
</feature>
<dbReference type="Bgee" id="ENSELUG00000012123">
    <property type="expression patterns" value="Expressed in camera-type eye and 15 other cell types or tissues"/>
</dbReference>
<dbReference type="GeneID" id="105011681"/>
<dbReference type="KEGG" id="els:105011681"/>
<evidence type="ECO:0000313" key="5">
    <source>
        <dbReference type="Proteomes" id="UP000265140"/>
    </source>
</evidence>
<dbReference type="Ensembl" id="ENSELUT00000019944.3">
    <property type="protein sequence ID" value="ENSELUP00000033779.2"/>
    <property type="gene ID" value="ENSELUG00000012123.3"/>
</dbReference>
<dbReference type="GeneTree" id="ENSGT01140000282670"/>
<evidence type="ECO:0000313" key="4">
    <source>
        <dbReference type="Ensembl" id="ENSELUP00000033779.2"/>
    </source>
</evidence>
<sequence length="325" mass="34824">METKIYVSVFALVSMSLCLNVKGLDMKQTLPSQASPKPIRGDVPNNSSSIRDIIGTEAVMDPTISQTPPSHTETPAPLTSSVRVSTQYVPEKNSTQGNDTEKTPENVSVHHMNPSNTTAGPTTPHTPVSPSTLPSHVSSPSTHQPKLNTTKTNTTSPDKSSPLRPETIPTTSSTTQPHSNESSNLENSTLTQPTQTPSPKSTTTTSITPSAVPQSVPQPRTSSSTQSPLATTLTSSPPPQAKTHTNTPSQLNVVDAGQPVFHSGTPALDPLLAGLVSAFIVTAALITLLLFIKMRRQNQRPEFRRLQDLPMDDMMEDTPLSMYSY</sequence>
<dbReference type="AlphaFoldDB" id="A0A3P8ZZ75"/>
<feature type="compositionally biased region" description="Polar residues" evidence="1">
    <location>
        <begin position="63"/>
        <end position="98"/>
    </location>
</feature>
<dbReference type="InParanoid" id="A0A3P8ZZ75"/>
<feature type="compositionally biased region" description="Low complexity" evidence="1">
    <location>
        <begin position="121"/>
        <end position="143"/>
    </location>
</feature>
<accession>A0A3P8ZZ75</accession>
<feature type="signal peptide" evidence="3">
    <location>
        <begin position="1"/>
        <end position="23"/>
    </location>
</feature>
<keyword evidence="3" id="KW-0732">Signal</keyword>
<keyword evidence="2" id="KW-0472">Membrane</keyword>
<organism evidence="4 5">
    <name type="scientific">Esox lucius</name>
    <name type="common">Northern pike</name>
    <dbReference type="NCBI Taxonomy" id="8010"/>
    <lineage>
        <taxon>Eukaryota</taxon>
        <taxon>Metazoa</taxon>
        <taxon>Chordata</taxon>
        <taxon>Craniata</taxon>
        <taxon>Vertebrata</taxon>
        <taxon>Euteleostomi</taxon>
        <taxon>Actinopterygii</taxon>
        <taxon>Neopterygii</taxon>
        <taxon>Teleostei</taxon>
        <taxon>Protacanthopterygii</taxon>
        <taxon>Esociformes</taxon>
        <taxon>Esocidae</taxon>
        <taxon>Esox</taxon>
    </lineage>
</organism>
<reference evidence="5" key="1">
    <citation type="journal article" date="2014" name="PLoS ONE">
        <title>The genome and linkage map of the northern pike (Esox lucius): conserved synteny revealed between the salmonid sister group and the Neoteleostei.</title>
        <authorList>
            <person name="Rondeau E.B."/>
            <person name="Minkley D.R."/>
            <person name="Leong J.S."/>
            <person name="Messmer A.M."/>
            <person name="Jantzen J.R."/>
            <person name="von Schalburg K.R."/>
            <person name="Lemon C."/>
            <person name="Bird N.H."/>
            <person name="Koop B.F."/>
        </authorList>
    </citation>
    <scope>NUCLEOTIDE SEQUENCE</scope>
</reference>
<dbReference type="OMA" id="NAFIVWT"/>
<feature type="chain" id="PRO_5044288315" evidence="3">
    <location>
        <begin position="24"/>
        <end position="325"/>
    </location>
</feature>
<dbReference type="Proteomes" id="UP000265140">
    <property type="component" value="Chromosome 8"/>
</dbReference>
<feature type="compositionally biased region" description="Polar residues" evidence="1">
    <location>
        <begin position="168"/>
        <end position="178"/>
    </location>
</feature>
<feature type="compositionally biased region" description="Polar residues" evidence="1">
    <location>
        <begin position="144"/>
        <end position="159"/>
    </location>
</feature>
<feature type="compositionally biased region" description="Low complexity" evidence="1">
    <location>
        <begin position="179"/>
        <end position="235"/>
    </location>
</feature>
<feature type="region of interest" description="Disordered" evidence="1">
    <location>
        <begin position="29"/>
        <end position="49"/>
    </location>
</feature>
<reference evidence="4" key="2">
    <citation type="submission" date="2020-02" db="EMBL/GenBank/DDBJ databases">
        <title>Esox lucius (northern pike) genome, fEsoLuc1, primary haplotype.</title>
        <authorList>
            <person name="Myers G."/>
            <person name="Karagic N."/>
            <person name="Meyer A."/>
            <person name="Pippel M."/>
            <person name="Reichard M."/>
            <person name="Winkler S."/>
            <person name="Tracey A."/>
            <person name="Sims Y."/>
            <person name="Howe K."/>
            <person name="Rhie A."/>
            <person name="Formenti G."/>
            <person name="Durbin R."/>
            <person name="Fedrigo O."/>
            <person name="Jarvis E.D."/>
        </authorList>
    </citation>
    <scope>NUCLEOTIDE SEQUENCE [LARGE SCALE GENOMIC DNA]</scope>
</reference>
<evidence type="ECO:0000256" key="2">
    <source>
        <dbReference type="SAM" id="Phobius"/>
    </source>
</evidence>